<feature type="transmembrane region" description="Helical" evidence="2">
    <location>
        <begin position="141"/>
        <end position="157"/>
    </location>
</feature>
<keyword evidence="1" id="KW-0175">Coiled coil</keyword>
<feature type="coiled-coil region" evidence="1">
    <location>
        <begin position="1"/>
        <end position="28"/>
    </location>
</feature>
<keyword evidence="4" id="KW-1185">Reference proteome</keyword>
<feature type="transmembrane region" description="Helical" evidence="2">
    <location>
        <begin position="432"/>
        <end position="451"/>
    </location>
</feature>
<feature type="transmembrane region" description="Helical" evidence="2">
    <location>
        <begin position="242"/>
        <end position="260"/>
    </location>
</feature>
<feature type="transmembrane region" description="Helical" evidence="2">
    <location>
        <begin position="218"/>
        <end position="236"/>
    </location>
</feature>
<evidence type="ECO:0000256" key="1">
    <source>
        <dbReference type="SAM" id="Coils"/>
    </source>
</evidence>
<feature type="transmembrane region" description="Helical" evidence="2">
    <location>
        <begin position="381"/>
        <end position="397"/>
    </location>
</feature>
<protein>
    <submittedName>
        <fullName evidence="3">DUF2339 domain-containing protein</fullName>
    </submittedName>
</protein>
<keyword evidence="2" id="KW-1133">Transmembrane helix</keyword>
<evidence type="ECO:0000313" key="3">
    <source>
        <dbReference type="EMBL" id="PZE18474.1"/>
    </source>
</evidence>
<comment type="caution">
    <text evidence="3">The sequence shown here is derived from an EMBL/GenBank/DDBJ whole genome shotgun (WGS) entry which is preliminary data.</text>
</comment>
<organism evidence="3 4">
    <name type="scientific">Putridiphycobacter roseus</name>
    <dbReference type="NCBI Taxonomy" id="2219161"/>
    <lineage>
        <taxon>Bacteria</taxon>
        <taxon>Pseudomonadati</taxon>
        <taxon>Bacteroidota</taxon>
        <taxon>Flavobacteriia</taxon>
        <taxon>Flavobacteriales</taxon>
        <taxon>Crocinitomicaceae</taxon>
        <taxon>Putridiphycobacter</taxon>
    </lineage>
</organism>
<feature type="transmembrane region" description="Helical" evidence="2">
    <location>
        <begin position="290"/>
        <end position="312"/>
    </location>
</feature>
<keyword evidence="2" id="KW-0812">Transmembrane</keyword>
<dbReference type="InterPro" id="IPR019286">
    <property type="entry name" value="DUF2339_TM"/>
</dbReference>
<feature type="transmembrane region" description="Helical" evidence="2">
    <location>
        <begin position="108"/>
        <end position="129"/>
    </location>
</feature>
<feature type="transmembrane region" description="Helical" evidence="2">
    <location>
        <begin position="628"/>
        <end position="646"/>
    </location>
</feature>
<dbReference type="AlphaFoldDB" id="A0A2W1N3P8"/>
<dbReference type="OrthoDB" id="666059at2"/>
<name>A0A2W1N3P8_9FLAO</name>
<dbReference type="Proteomes" id="UP000249248">
    <property type="component" value="Unassembled WGS sequence"/>
</dbReference>
<dbReference type="RefSeq" id="WP_111061374.1">
    <property type="nucleotide sequence ID" value="NZ_JBHUCU010000007.1"/>
</dbReference>
<feature type="transmembrane region" description="Helical" evidence="2">
    <location>
        <begin position="586"/>
        <end position="608"/>
    </location>
</feature>
<reference evidence="3 4" key="1">
    <citation type="submission" date="2018-06" db="EMBL/GenBank/DDBJ databases">
        <title>The draft genome sequence of Crocinitomix sp. SM1701.</title>
        <authorList>
            <person name="Zhang X."/>
        </authorList>
    </citation>
    <scope>NUCLEOTIDE SEQUENCE [LARGE SCALE GENOMIC DNA]</scope>
    <source>
        <strain evidence="3 4">SM1701</strain>
    </source>
</reference>
<dbReference type="PANTHER" id="PTHR38434">
    <property type="entry name" value="BLL2549 PROTEIN"/>
    <property type="match status" value="1"/>
</dbReference>
<evidence type="ECO:0000313" key="4">
    <source>
        <dbReference type="Proteomes" id="UP000249248"/>
    </source>
</evidence>
<gene>
    <name evidence="3" type="ORF">DNU06_01170</name>
</gene>
<feature type="transmembrane region" description="Helical" evidence="2">
    <location>
        <begin position="267"/>
        <end position="284"/>
    </location>
</feature>
<dbReference type="Pfam" id="PF10101">
    <property type="entry name" value="DUF2339"/>
    <property type="match status" value="1"/>
</dbReference>
<feature type="transmembrane region" description="Helical" evidence="2">
    <location>
        <begin position="690"/>
        <end position="712"/>
    </location>
</feature>
<dbReference type="EMBL" id="QKSB01000001">
    <property type="protein sequence ID" value="PZE18474.1"/>
    <property type="molecule type" value="Genomic_DNA"/>
</dbReference>
<feature type="transmembrane region" description="Helical" evidence="2">
    <location>
        <begin position="403"/>
        <end position="420"/>
    </location>
</feature>
<feature type="transmembrane region" description="Helical" evidence="2">
    <location>
        <begin position="558"/>
        <end position="579"/>
    </location>
</feature>
<feature type="transmembrane region" description="Helical" evidence="2">
    <location>
        <begin position="352"/>
        <end position="372"/>
    </location>
</feature>
<feature type="transmembrane region" description="Helical" evidence="2">
    <location>
        <begin position="319"/>
        <end position="340"/>
    </location>
</feature>
<accession>A0A2W1N3P8</accession>
<dbReference type="PANTHER" id="PTHR38434:SF1">
    <property type="entry name" value="BLL2549 PROTEIN"/>
    <property type="match status" value="1"/>
</dbReference>
<feature type="transmembrane region" description="Helical" evidence="2">
    <location>
        <begin position="193"/>
        <end position="211"/>
    </location>
</feature>
<feature type="transmembrane region" description="Helical" evidence="2">
    <location>
        <begin position="164"/>
        <end position="187"/>
    </location>
</feature>
<feature type="transmembrane region" description="Helical" evidence="2">
    <location>
        <begin position="463"/>
        <end position="488"/>
    </location>
</feature>
<feature type="transmembrane region" description="Helical" evidence="2">
    <location>
        <begin position="500"/>
        <end position="519"/>
    </location>
</feature>
<proteinExistence type="predicted"/>
<evidence type="ECO:0000256" key="2">
    <source>
        <dbReference type="SAM" id="Phobius"/>
    </source>
</evidence>
<keyword evidence="2" id="KW-0472">Membrane</keyword>
<sequence length="776" mass="88650">MESNKDRIELLENRMRILLRRQNTLNEDLLALQEAINELKTGKTAEVINPVVIPTPVSPAVELVKETEPTIAIKEDIVSEAITKESTQKAVPKIKTKSSLEKFIGENLISKIGIVILVIGVGIGAKYAIEHELISPLTRIILAYLVGVALLGTAIVLKKKYENFSAVILSGSVAIFYIITYLAYSLYGLLPQVPTFILLLVYTIFTVIAAIQYNKQVIALYGLVGAYAIPFLLSSGSGRFDIFFSYITIVNIGILCISILRYWKGLFYSAFVFTWLIFAAWLFKSYQIQFFNYGMIFSSIFFILFYASFILYKIVKSELFSITDVLLIISNTFIYFFIGIWLLDDYPGGERFLGAFTVLIAIINFLVAYLFYKKKTADKKLFYFTIGLVFVFITIAIPVQFDGYVVTNLWAAIALVLFWIGRRKNIIQYEWISYPIFILAFCSLANDWSNYYGYFYEEQLQPIFNISFLSNLLFIASLGIASYLIYTVKLNEEKNRFTTVHRVAQILIPSAMVFVAFNIGRLELFNYFDIAYQNSALIINQTEGTTTYNHNLLDFRKIWFSIYVLLFAITMTFLNKIWLKIKTLSYVNIVILTLSITLFLTAGLYSISELRFNYLNAENNYFVIGSNNIIIRYFAILVAAFAMFILRKKVNTVFPIKIASTIVEITTHTFILWILSSELIHLLDMAHSNVAYKLSLSILWGTYALFLVALGIWKQNAPLRIIGIALFGITLIKLFFYDIAHLNTISKTIVFLALGVLLLIISFLYNKFKHKISIDE</sequence>
<feature type="transmembrane region" description="Helical" evidence="2">
    <location>
        <begin position="719"/>
        <end position="737"/>
    </location>
</feature>
<feature type="transmembrane region" description="Helical" evidence="2">
    <location>
        <begin position="658"/>
        <end position="675"/>
    </location>
</feature>
<feature type="transmembrane region" description="Helical" evidence="2">
    <location>
        <begin position="749"/>
        <end position="766"/>
    </location>
</feature>